<feature type="signal peptide" evidence="2">
    <location>
        <begin position="1"/>
        <end position="26"/>
    </location>
</feature>
<proteinExistence type="predicted"/>
<dbReference type="PROSITE" id="PS51257">
    <property type="entry name" value="PROKAR_LIPOPROTEIN"/>
    <property type="match status" value="1"/>
</dbReference>
<gene>
    <name evidence="4" type="ORF">H8717_11605</name>
</gene>
<accession>A0ABR7NL46</accession>
<keyword evidence="5" id="KW-1185">Reference proteome</keyword>
<name>A0ABR7NL46_9FIRM</name>
<reference evidence="4 5" key="1">
    <citation type="submission" date="2020-08" db="EMBL/GenBank/DDBJ databases">
        <title>Genome public.</title>
        <authorList>
            <person name="Liu C."/>
            <person name="Sun Q."/>
        </authorList>
    </citation>
    <scope>NUCLEOTIDE SEQUENCE [LARGE SCALE GENOMIC DNA]</scope>
    <source>
        <strain evidence="4 5">BX1</strain>
    </source>
</reference>
<protein>
    <submittedName>
        <fullName evidence="4">TPM domain-containing protein</fullName>
    </submittedName>
</protein>
<dbReference type="EMBL" id="JACRTB010000020">
    <property type="protein sequence ID" value="MBC8577049.1"/>
    <property type="molecule type" value="Genomic_DNA"/>
</dbReference>
<dbReference type="InterPro" id="IPR007621">
    <property type="entry name" value="TPM_dom"/>
</dbReference>
<keyword evidence="1" id="KW-0812">Transmembrane</keyword>
<evidence type="ECO:0000256" key="2">
    <source>
        <dbReference type="SAM" id="SignalP"/>
    </source>
</evidence>
<dbReference type="RefSeq" id="WP_262400520.1">
    <property type="nucleotide sequence ID" value="NZ_JACRTB010000020.1"/>
</dbReference>
<feature type="chain" id="PRO_5045675271" evidence="2">
    <location>
        <begin position="27"/>
        <end position="228"/>
    </location>
</feature>
<dbReference type="PANTHER" id="PTHR30373">
    <property type="entry name" value="UPF0603 PROTEIN YGCG"/>
    <property type="match status" value="1"/>
</dbReference>
<keyword evidence="1" id="KW-1133">Transmembrane helix</keyword>
<feature type="transmembrane region" description="Helical" evidence="1">
    <location>
        <begin position="196"/>
        <end position="215"/>
    </location>
</feature>
<dbReference type="Pfam" id="PF04536">
    <property type="entry name" value="TPM_phosphatase"/>
    <property type="match status" value="1"/>
</dbReference>
<evidence type="ECO:0000313" key="4">
    <source>
        <dbReference type="EMBL" id="MBC8577049.1"/>
    </source>
</evidence>
<evidence type="ECO:0000259" key="3">
    <source>
        <dbReference type="Pfam" id="PF04536"/>
    </source>
</evidence>
<keyword evidence="1" id="KW-0472">Membrane</keyword>
<comment type="caution">
    <text evidence="4">The sequence shown here is derived from an EMBL/GenBank/DDBJ whole genome shotgun (WGS) entry which is preliminary data.</text>
</comment>
<dbReference type="Proteomes" id="UP000658131">
    <property type="component" value="Unassembled WGS sequence"/>
</dbReference>
<sequence length="228" mass="25103">MKKTSGPIRLAAACLLLCLLSACVPAGEKPEEAVPPPLPLVEDRAGVLAPATVERMERDGAVLRDLTGAEIVVVTVEFLGGRTVGEAARFLFEERAPGAPDQGNGMLLLLCTGEEDYYLLTGEGLAQSLPPERLRELLDQCLEEDFDAGNYDAGTSALFEGLLGEAERLYGVSVSEELARREAGQEPPEEGDPLRAASWFFLFLACLMFFLYFRVNRRRRRKIVRRKN</sequence>
<dbReference type="Gene3D" id="3.10.310.50">
    <property type="match status" value="1"/>
</dbReference>
<evidence type="ECO:0000256" key="1">
    <source>
        <dbReference type="SAM" id="Phobius"/>
    </source>
</evidence>
<keyword evidence="2" id="KW-0732">Signal</keyword>
<dbReference type="PANTHER" id="PTHR30373:SF2">
    <property type="entry name" value="UPF0603 PROTEIN YGCG"/>
    <property type="match status" value="1"/>
</dbReference>
<evidence type="ECO:0000313" key="5">
    <source>
        <dbReference type="Proteomes" id="UP000658131"/>
    </source>
</evidence>
<feature type="domain" description="TPM" evidence="3">
    <location>
        <begin position="41"/>
        <end position="161"/>
    </location>
</feature>
<organism evidence="4 5">
    <name type="scientific">Yanshouia hominis</name>
    <dbReference type="NCBI Taxonomy" id="2763673"/>
    <lineage>
        <taxon>Bacteria</taxon>
        <taxon>Bacillati</taxon>
        <taxon>Bacillota</taxon>
        <taxon>Clostridia</taxon>
        <taxon>Eubacteriales</taxon>
        <taxon>Oscillospiraceae</taxon>
        <taxon>Yanshouia</taxon>
    </lineage>
</organism>